<feature type="chain" id="PRO_5026809428" description="Secretion system C-terminal sorting domain-containing protein" evidence="1">
    <location>
        <begin position="22"/>
        <end position="465"/>
    </location>
</feature>
<reference evidence="2" key="1">
    <citation type="submission" date="2019-11" db="EMBL/GenBank/DDBJ databases">
        <authorList>
            <person name="Feng L."/>
        </authorList>
    </citation>
    <scope>NUCLEOTIDE SEQUENCE</scope>
    <source>
        <strain evidence="2">PclaraLFYP37</strain>
    </source>
</reference>
<evidence type="ECO:0000313" key="2">
    <source>
        <dbReference type="EMBL" id="VYU47314.1"/>
    </source>
</evidence>
<organism evidence="2">
    <name type="scientific">Paraprevotella clara</name>
    <dbReference type="NCBI Taxonomy" id="454154"/>
    <lineage>
        <taxon>Bacteria</taxon>
        <taxon>Pseudomonadati</taxon>
        <taxon>Bacteroidota</taxon>
        <taxon>Bacteroidia</taxon>
        <taxon>Bacteroidales</taxon>
        <taxon>Prevotellaceae</taxon>
        <taxon>Paraprevotella</taxon>
    </lineage>
</organism>
<dbReference type="EMBL" id="CACRUT010000016">
    <property type="protein sequence ID" value="VYU47314.1"/>
    <property type="molecule type" value="Genomic_DNA"/>
</dbReference>
<evidence type="ECO:0008006" key="3">
    <source>
        <dbReference type="Google" id="ProtNLM"/>
    </source>
</evidence>
<accession>A0A6N3F5P1</accession>
<dbReference type="AlphaFoldDB" id="A0A6N3F5P1"/>
<proteinExistence type="predicted"/>
<dbReference type="RefSeq" id="WP_302580748.1">
    <property type="nucleotide sequence ID" value="NZ_CACRUT010000016.1"/>
</dbReference>
<evidence type="ECO:0000256" key="1">
    <source>
        <dbReference type="SAM" id="SignalP"/>
    </source>
</evidence>
<keyword evidence="1" id="KW-0732">Signal</keyword>
<protein>
    <recommendedName>
        <fullName evidence="3">Secretion system C-terminal sorting domain-containing protein</fullName>
    </recommendedName>
</protein>
<gene>
    <name evidence="2" type="ORF">PCLFYP37_03033</name>
</gene>
<name>A0A6N3F5P1_9BACT</name>
<sequence length="465" mass="50357">MKKQTFVLWALTGMLAVPASAQVDYKTRAIVAEPENVPVAKRSSVWSAESAEYGYPVGLRNLGMISQDDNACCNFLSFNKVINRDAYMWAPIGETVSYIDNSSVQAVDYHWFIPGADATELETQDADAVYNTSGIYPFPTMTVKDGAGQTYTYTASGKLKVGGKGEICTSNMLQLGTDAKDPATTAVIGQRPFGQEGTGYLGGTNSLNLVGYGNLFMIAHPDASITSVRAYLPEIPKHEEGAKLLMQIWYPLTGESSVQLMGLPLEAVTLSMDDIQETTDTKLKKAAVAEFKLSEPLKISDKPFFLVTIEGFGTDPSKENFRLYIDVKPVEMDEAMAGNLLAHNSYCRLKGEDDYLRPINYYGGQLGESFMICPVIDTHTEEGVGIHGVEALKPAQAQYEDGVLSLSSEGAEQAVVYNVGGEKVVNAALDNGQADVHVHLAKGIYLVRFMKGGKVSGAAKLLCNE</sequence>
<feature type="signal peptide" evidence="1">
    <location>
        <begin position="1"/>
        <end position="21"/>
    </location>
</feature>